<name>A0A7H9BZT2_PARPN</name>
<evidence type="ECO:0000313" key="1">
    <source>
        <dbReference type="EMBL" id="QLH16295.1"/>
    </source>
</evidence>
<proteinExistence type="predicted"/>
<dbReference type="AlphaFoldDB" id="A0A7H9BZT2"/>
<reference evidence="1 2" key="1">
    <citation type="submission" date="2020-07" db="EMBL/GenBank/DDBJ databases">
        <title>The complete genome of Paracoccus pantotrophus ACCC 10489.</title>
        <authorList>
            <person name="Si Y."/>
        </authorList>
    </citation>
    <scope>NUCLEOTIDE SEQUENCE [LARGE SCALE GENOMIC DNA]</scope>
    <source>
        <strain evidence="1 2">ACCC10489</strain>
    </source>
</reference>
<accession>A0A7H9BZT2</accession>
<dbReference type="EMBL" id="CP058690">
    <property type="protein sequence ID" value="QLH16295.1"/>
    <property type="molecule type" value="Genomic_DNA"/>
</dbReference>
<dbReference type="Proteomes" id="UP000509322">
    <property type="component" value="Chromosome 2"/>
</dbReference>
<sequence length="328" mass="36975">MKRRILPVSLKQVITADLFGAGWRAAWIPSMTPSEYIAGAGLSFRPVPEALADPRGRVIAHLRRPDGVDLACVADLKQEIALYETPQGEPPLFVSYYTIDTPYEALAADLRTSLDRHGLPHRIEPVASRGSWVANTGLKARVIQAAWQDSGRPVCWIDADAAILRPPSFLMGNPFDVAFVRRAGWEDISYLIYLNATEATGRMLAEWVRLCDQHPNVWDQVLFSLAWFRIARETTLESQWFHGGVSRIPRPKIRDLRDKLFYYPFGRKIRPFIDQKQASRKLKAYVNASARPKGEIGSDDLNAGYRAALANLDFSFDPQLDAIISRRV</sequence>
<gene>
    <name evidence="1" type="ORF">HYQ43_19630</name>
</gene>
<dbReference type="RefSeq" id="WP_147277939.1">
    <property type="nucleotide sequence ID" value="NZ_CP058690.1"/>
</dbReference>
<organism evidence="1 2">
    <name type="scientific">Paracoccus pantotrophus</name>
    <name type="common">Thiosphaera pantotropha</name>
    <dbReference type="NCBI Taxonomy" id="82367"/>
    <lineage>
        <taxon>Bacteria</taxon>
        <taxon>Pseudomonadati</taxon>
        <taxon>Pseudomonadota</taxon>
        <taxon>Alphaproteobacteria</taxon>
        <taxon>Rhodobacterales</taxon>
        <taxon>Paracoccaceae</taxon>
        <taxon>Paracoccus</taxon>
    </lineage>
</organism>
<protein>
    <submittedName>
        <fullName evidence="1">Uncharacterized protein</fullName>
    </submittedName>
</protein>
<evidence type="ECO:0000313" key="2">
    <source>
        <dbReference type="Proteomes" id="UP000509322"/>
    </source>
</evidence>